<sequence>MANASVRPPAVAGQFYPGDPLVLSAQLSEMLSTAVALEAVRPPKAVIVPHAGYIYSGPVAATAYNALAPLRDVVRKVVMLGPTHRMAVNGFALPATQAFSTPFGEVPLCRSDWEALQRRTDVVVDDRPHAQEHCLEVQLPFLQTVLGAFELVPILVGMAGTEAVADLIESLWGGPETLIVISSDLSHYLSYEQARHCDRATVAQLIRLQDGLKHEQACGATPINGLLRAAARHGLEPHLLDLRNSGDTAGDRGRVVGYASIAFCESPDHAAAARH</sequence>
<dbReference type="PANTHER" id="PTHR11060">
    <property type="entry name" value="PROTEIN MEMO1"/>
    <property type="match status" value="1"/>
</dbReference>
<dbReference type="Pfam" id="PF01875">
    <property type="entry name" value="Memo"/>
    <property type="match status" value="1"/>
</dbReference>
<dbReference type="EMBL" id="JACYTO010000001">
    <property type="protein sequence ID" value="MBD8502528.1"/>
    <property type="molecule type" value="Genomic_DNA"/>
</dbReference>
<evidence type="ECO:0000256" key="2">
    <source>
        <dbReference type="HAMAP-Rule" id="MF_00055"/>
    </source>
</evidence>
<reference evidence="4" key="1">
    <citation type="submission" date="2023-07" db="EMBL/GenBank/DDBJ databases">
        <title>Thauera sp. CAU 1555 isolated from sand of Yaerae Beach.</title>
        <authorList>
            <person name="Kim W."/>
        </authorList>
    </citation>
    <scope>NUCLEOTIDE SEQUENCE [LARGE SCALE GENOMIC DNA]</scope>
    <source>
        <strain evidence="4">CAU 1555</strain>
    </source>
</reference>
<name>A0ABR9B855_9RHOO</name>
<comment type="similarity">
    <text evidence="1 2">Belongs to the MEMO1 family.</text>
</comment>
<evidence type="ECO:0000313" key="4">
    <source>
        <dbReference type="Proteomes" id="UP000603602"/>
    </source>
</evidence>
<comment type="caution">
    <text evidence="3">The sequence shown here is derived from an EMBL/GenBank/DDBJ whole genome shotgun (WGS) entry which is preliminary data.</text>
</comment>
<dbReference type="Proteomes" id="UP000603602">
    <property type="component" value="Unassembled WGS sequence"/>
</dbReference>
<evidence type="ECO:0000256" key="1">
    <source>
        <dbReference type="ARBA" id="ARBA00006315"/>
    </source>
</evidence>
<dbReference type="Gene3D" id="3.40.830.10">
    <property type="entry name" value="LigB-like"/>
    <property type="match status" value="1"/>
</dbReference>
<keyword evidence="4" id="KW-1185">Reference proteome</keyword>
<dbReference type="NCBIfam" id="TIGR04336">
    <property type="entry name" value="AmmeMemoSam_B"/>
    <property type="match status" value="1"/>
</dbReference>
<protein>
    <recommendedName>
        <fullName evidence="2">MEMO1 family protein IFO67_06490</fullName>
    </recommendedName>
</protein>
<dbReference type="RefSeq" id="WP_187717306.1">
    <property type="nucleotide sequence ID" value="NZ_JACTAH010000001.1"/>
</dbReference>
<dbReference type="PANTHER" id="PTHR11060:SF0">
    <property type="entry name" value="PROTEIN MEMO1"/>
    <property type="match status" value="1"/>
</dbReference>
<evidence type="ECO:0000313" key="3">
    <source>
        <dbReference type="EMBL" id="MBD8502528.1"/>
    </source>
</evidence>
<gene>
    <name evidence="3" type="primary">amrB</name>
    <name evidence="3" type="ORF">IFO67_06490</name>
</gene>
<organism evidence="3 4">
    <name type="scientific">Thauera sedimentorum</name>
    <dbReference type="NCBI Taxonomy" id="2767595"/>
    <lineage>
        <taxon>Bacteria</taxon>
        <taxon>Pseudomonadati</taxon>
        <taxon>Pseudomonadota</taxon>
        <taxon>Betaproteobacteria</taxon>
        <taxon>Rhodocyclales</taxon>
        <taxon>Zoogloeaceae</taxon>
        <taxon>Thauera</taxon>
    </lineage>
</organism>
<dbReference type="HAMAP" id="MF_00055">
    <property type="entry name" value="MEMO1"/>
    <property type="match status" value="1"/>
</dbReference>
<dbReference type="CDD" id="cd07361">
    <property type="entry name" value="MEMO_like"/>
    <property type="match status" value="1"/>
</dbReference>
<accession>A0ABR9B855</accession>
<dbReference type="InterPro" id="IPR002737">
    <property type="entry name" value="MEMO1_fam"/>
</dbReference>
<proteinExistence type="inferred from homology"/>